<dbReference type="Pfam" id="PF10806">
    <property type="entry name" value="SAM35"/>
    <property type="match status" value="1"/>
</dbReference>
<dbReference type="InterPro" id="IPR050931">
    <property type="entry name" value="Mito_Protein_Transport_Metaxin"/>
</dbReference>
<dbReference type="AlphaFoldDB" id="A0A2K1R0Z8"/>
<comment type="caution">
    <text evidence="4">The sequence shown here is derived from an EMBL/GenBank/DDBJ whole genome shotgun (WGS) entry which is preliminary data.</text>
</comment>
<feature type="region of interest" description="Disordered" evidence="1">
    <location>
        <begin position="120"/>
        <end position="166"/>
    </location>
</feature>
<dbReference type="InParanoid" id="A0A2K1R0Z8"/>
<reference evidence="4 5" key="1">
    <citation type="submission" date="2017-06" db="EMBL/GenBank/DDBJ databases">
        <title>Draft genome sequence of a variant of Elsinoe murrayae.</title>
        <authorList>
            <person name="Cheng Q."/>
        </authorList>
    </citation>
    <scope>NUCLEOTIDE SEQUENCE [LARGE SCALE GENOMIC DNA]</scope>
    <source>
        <strain evidence="4 5">CQ-2017a</strain>
    </source>
</reference>
<accession>A0A2K1R0Z8</accession>
<feature type="compositionally biased region" description="Basic and acidic residues" evidence="1">
    <location>
        <begin position="148"/>
        <end position="163"/>
    </location>
</feature>
<dbReference type="OrthoDB" id="198787at2759"/>
<dbReference type="PANTHER" id="PTHR12289:SF44">
    <property type="entry name" value="OUTER MEMBRANE PROTEIN (SAM35), PUTATIVE (AFU_ORTHOLOGUE AFUA_1G13180)-RELATED"/>
    <property type="match status" value="1"/>
</dbReference>
<evidence type="ECO:0000259" key="2">
    <source>
        <dbReference type="Pfam" id="PF17171"/>
    </source>
</evidence>
<dbReference type="Pfam" id="PF17172">
    <property type="entry name" value="GST_N_4"/>
    <property type="match status" value="1"/>
</dbReference>
<dbReference type="EMBL" id="NKHZ01000017">
    <property type="protein sequence ID" value="PNS20910.1"/>
    <property type="molecule type" value="Genomic_DNA"/>
</dbReference>
<dbReference type="CDD" id="cd03054">
    <property type="entry name" value="GST_N_Metaxin"/>
    <property type="match status" value="1"/>
</dbReference>
<name>A0A2K1R0Z8_9PEZI</name>
<dbReference type="GO" id="GO:0007005">
    <property type="term" value="P:mitochondrion organization"/>
    <property type="evidence" value="ECO:0007669"/>
    <property type="project" value="TreeGrafter"/>
</dbReference>
<dbReference type="SUPFAM" id="SSF47616">
    <property type="entry name" value="GST C-terminal domain-like"/>
    <property type="match status" value="1"/>
</dbReference>
<evidence type="ECO:0000313" key="5">
    <source>
        <dbReference type="Proteomes" id="UP000243797"/>
    </source>
</evidence>
<proteinExistence type="predicted"/>
<sequence>MSDDEISSGAHTSSAATRPSRDEARGKSWTDIFALPRPLKELFSKFPLVTYPANELPSRSPRHEGKHALYVFSTPDAARQNDPSYNPTCLKWQTYMRLRDIDFTTVASTNHASPSGALPFLLPGPRASGNPVPKNDSISPIPSPRIRRWVDDQRPPPPAKDEPGLSQRQDLYMSLLDHRLRRAWLYQLYLHPQNAPLLHTLYVAPCTASSPVQTALAHQLRSAAEEELRKSSGGRRIPEEALMREGEEALDALEEMLGQDEWFFGAGEAGLFDAAVFAYTHLLLEEDELGWGWNPLGGGLKGRKALVKHRRRVWKRAYA</sequence>
<dbReference type="InterPro" id="IPR012336">
    <property type="entry name" value="Thioredoxin-like_fold"/>
</dbReference>
<dbReference type="GO" id="GO:0001401">
    <property type="term" value="C:SAM complex"/>
    <property type="evidence" value="ECO:0007669"/>
    <property type="project" value="TreeGrafter"/>
</dbReference>
<dbReference type="STRING" id="2082308.A0A2K1R0Z8"/>
<dbReference type="Pfam" id="PF17171">
    <property type="entry name" value="GST_C_6"/>
    <property type="match status" value="1"/>
</dbReference>
<feature type="region of interest" description="Disordered" evidence="1">
    <location>
        <begin position="1"/>
        <end position="27"/>
    </location>
</feature>
<organism evidence="4 5">
    <name type="scientific">Sphaceloma murrayae</name>
    <dbReference type="NCBI Taxonomy" id="2082308"/>
    <lineage>
        <taxon>Eukaryota</taxon>
        <taxon>Fungi</taxon>
        <taxon>Dikarya</taxon>
        <taxon>Ascomycota</taxon>
        <taxon>Pezizomycotina</taxon>
        <taxon>Dothideomycetes</taxon>
        <taxon>Dothideomycetidae</taxon>
        <taxon>Myriangiales</taxon>
        <taxon>Elsinoaceae</taxon>
        <taxon>Sphaceloma</taxon>
    </lineage>
</organism>
<evidence type="ECO:0000259" key="3">
    <source>
        <dbReference type="Pfam" id="PF17172"/>
    </source>
</evidence>
<gene>
    <name evidence="4" type="ORF">CAC42_2841</name>
</gene>
<protein>
    <submittedName>
        <fullName evidence="4">Uncharacterized protein</fullName>
    </submittedName>
</protein>
<evidence type="ECO:0000313" key="4">
    <source>
        <dbReference type="EMBL" id="PNS20910.1"/>
    </source>
</evidence>
<dbReference type="InterPro" id="IPR036282">
    <property type="entry name" value="Glutathione-S-Trfase_C_sf"/>
</dbReference>
<dbReference type="Proteomes" id="UP000243797">
    <property type="component" value="Unassembled WGS sequence"/>
</dbReference>
<dbReference type="PANTHER" id="PTHR12289">
    <property type="entry name" value="METAXIN RELATED"/>
    <property type="match status" value="1"/>
</dbReference>
<feature type="domain" description="Thioredoxin-like fold" evidence="3">
    <location>
        <begin position="87"/>
        <end position="194"/>
    </location>
</feature>
<dbReference type="InterPro" id="IPR021211">
    <property type="entry name" value="SAM35"/>
</dbReference>
<keyword evidence="5" id="KW-1185">Reference proteome</keyword>
<feature type="domain" description="Metaxin glutathione S-transferase" evidence="2">
    <location>
        <begin position="247"/>
        <end position="313"/>
    </location>
</feature>
<dbReference type="InterPro" id="IPR033468">
    <property type="entry name" value="Metaxin_GST"/>
</dbReference>
<evidence type="ECO:0000256" key="1">
    <source>
        <dbReference type="SAM" id="MobiDB-lite"/>
    </source>
</evidence>